<reference evidence="1" key="1">
    <citation type="submission" date="2019-05" db="EMBL/GenBank/DDBJ databases">
        <title>Revised genome assembly of Burkholderiaceae (previously Ralstonia) sp. PBA.</title>
        <authorList>
            <person name="Gan H.M."/>
        </authorList>
    </citation>
    <scope>NUCLEOTIDE SEQUENCE</scope>
    <source>
        <strain evidence="1">PBA</strain>
    </source>
</reference>
<organism evidence="1 2">
    <name type="scientific">Imbroritus primus</name>
    <dbReference type="NCBI Taxonomy" id="3058603"/>
    <lineage>
        <taxon>Bacteria</taxon>
        <taxon>Pseudomonadati</taxon>
        <taxon>Pseudomonadota</taxon>
        <taxon>Betaproteobacteria</taxon>
        <taxon>Burkholderiales</taxon>
        <taxon>Burkholderiaceae</taxon>
        <taxon>Imbroritus</taxon>
    </lineage>
</organism>
<proteinExistence type="predicted"/>
<accession>A0ACD3SS19</accession>
<name>A0ACD3SS19_9BURK</name>
<dbReference type="Proteomes" id="UP000004277">
    <property type="component" value="Unassembled WGS sequence"/>
</dbReference>
<evidence type="ECO:0000313" key="2">
    <source>
        <dbReference type="Proteomes" id="UP000004277"/>
    </source>
</evidence>
<comment type="caution">
    <text evidence="1">The sequence shown here is derived from an EMBL/GenBank/DDBJ whole genome shotgun (WGS) entry which is preliminary data.</text>
</comment>
<protein>
    <submittedName>
        <fullName evidence="1">ABC transporter permease</fullName>
    </submittedName>
</protein>
<gene>
    <name evidence="1" type="ORF">MW7_008585</name>
</gene>
<evidence type="ECO:0000313" key="1">
    <source>
        <dbReference type="EMBL" id="TMS58748.1"/>
    </source>
</evidence>
<sequence length="305" mass="32828">MVPGHARASRHAVEGYIVRSANLTADQRLTHQAAPAAPAAKAKKARRSGAGQYWLLSLAGLVTFFGIWWGAAATGLAPPQFLPTPPQVLARFVELTQAPFANYTLQTHLWSSLMRYLMGFLLAAAIGVPLGLLMGWFRWLDYIVSPLFEILRFIAPIAWVPFAALWFGTGIGGPVLIIFAGAFPPCVVNAYRGAKYVDAKLLEAARMLGASSRMILLEVLLPAALPSIMAGLRVSAGLGWMSLVGAELIVASSGIGYMMVKGQSNIDTPIVMSAMIAIGIVGGLIDVLLRQIENFAMRNRRRALK</sequence>
<dbReference type="EMBL" id="AKCV02000015">
    <property type="protein sequence ID" value="TMS58748.1"/>
    <property type="molecule type" value="Genomic_DNA"/>
</dbReference>
<keyword evidence="2" id="KW-1185">Reference proteome</keyword>